<dbReference type="CDD" id="cd18809">
    <property type="entry name" value="SF1_C_RecD"/>
    <property type="match status" value="1"/>
</dbReference>
<dbReference type="RefSeq" id="WP_101540158.1">
    <property type="nucleotide sequence ID" value="NZ_PKGS01000002.1"/>
</dbReference>
<evidence type="ECO:0000256" key="1">
    <source>
        <dbReference type="ARBA" id="ARBA00022741"/>
    </source>
</evidence>
<comment type="function">
    <text evidence="3">DNA-dependent ATPase and ATP-dependent 5'-3' DNA helicase. Has no activity on blunt DNA or DNA with 3'-overhangs, requires at least 10 bases of 5'-ssDNA for helicase activity.</text>
</comment>
<dbReference type="InterPro" id="IPR029493">
    <property type="entry name" value="RecD2-like_HHH"/>
</dbReference>
<evidence type="ECO:0000313" key="7">
    <source>
        <dbReference type="Proteomes" id="UP000234335"/>
    </source>
</evidence>
<protein>
    <recommendedName>
        <fullName evidence="3">ATP-dependent RecD2 DNA helicase</fullName>
        <ecNumber evidence="3">5.6.2.3</ecNumber>
    </recommendedName>
    <alternativeName>
        <fullName evidence="3">DNA 5'-3' helicase subunit RecD2</fullName>
    </alternativeName>
</protein>
<evidence type="ECO:0000313" key="6">
    <source>
        <dbReference type="EMBL" id="SUU92394.1"/>
    </source>
</evidence>
<dbReference type="Pfam" id="PF13245">
    <property type="entry name" value="AAA_19"/>
    <property type="match status" value="1"/>
</dbReference>
<keyword evidence="7" id="KW-1185">Reference proteome</keyword>
<dbReference type="Pfam" id="PF14520">
    <property type="entry name" value="HHH_5"/>
    <property type="match status" value="1"/>
</dbReference>
<sequence length="718" mass="81187">MKIEGIVTNIIYRNEDNGYNIIVVETSDSDITCVGTMPFFDQGDNVEVIGELIYHDKYGEQMNVSSIKLLKPSGKDAIINYLSNANIKGIGRKTAKQIYSEFGEDSIDIVYNDPEKLKTISGIGKKKIEDIKLTTEQTKDSRSSLLYLQSLNISYKLSMKIYKLYGEDTIDIIKLNPYKLVDDISGVGFTMADNIARNMQINSNSAFRISAGISHILNYESELNGHTTIKKDFLINKVSKLLKVNTIEVSDQIKKDSITGKLYIVEINDEEFVYKKSLYKAEKYIAMTLKQKKDSQYIFDVNIDEDLSVFSKEQQTAITEAFKNMLMVITGGPGTGKTTIINAIKKILNNNDLTYSLLAPTGRAAKRIQESTGDEAYTIHRLLGIKPDESLAEYNEENPIDKDYIIVDEMSMVDIYLMESLISAISPNTALIMVGDSNQLPSVGPGNVLADIINTDIKTIKLKKIFRQGLKSNIIVNAHKINKGEYPILNELGKDFFFIEANKNNFSQVLADLVNNRLPKFYGLDKIKDIQILCPSKKTAWGSTNINNNIQNILNPSDKKIVINEKNFKLNDKVMQIRNNYDLVAENSLTYSEGVYNGDIGFINVIDQEDEKLKVEFYDGSVVTYKKEDIKDLDLSYAITIHKSQGSEFDCVIIPMMQVAPMLLTRNLLYTGVTRAKKLVVLVGEKRIIKQMVDNNFSNQRYTNLSYWINEMENVEND</sequence>
<dbReference type="EMBL" id="PKGS01000002">
    <property type="protein sequence ID" value="PKZ17087.1"/>
    <property type="molecule type" value="Genomic_DNA"/>
</dbReference>
<feature type="domain" description="Helix-hairpin-helix DNA-binding motif class 1" evidence="4">
    <location>
        <begin position="179"/>
        <end position="198"/>
    </location>
</feature>
<dbReference type="GO" id="GO:0009338">
    <property type="term" value="C:exodeoxyribonuclease V complex"/>
    <property type="evidence" value="ECO:0007669"/>
    <property type="project" value="TreeGrafter"/>
</dbReference>
<feature type="domain" description="Helix-hairpin-helix DNA-binding motif class 1" evidence="4">
    <location>
        <begin position="85"/>
        <end position="101"/>
    </location>
</feature>
<dbReference type="PANTHER" id="PTHR43788:SF6">
    <property type="entry name" value="DNA HELICASE B"/>
    <property type="match status" value="1"/>
</dbReference>
<keyword evidence="1 3" id="KW-0547">Nucleotide-binding</keyword>
<dbReference type="NCBIfam" id="TIGR01448">
    <property type="entry name" value="recD_rel"/>
    <property type="match status" value="1"/>
</dbReference>
<dbReference type="SMART" id="SM00278">
    <property type="entry name" value="HhH1"/>
    <property type="match status" value="3"/>
</dbReference>
<dbReference type="HAMAP" id="MF_01488">
    <property type="entry name" value="RecD2"/>
    <property type="match status" value="1"/>
</dbReference>
<dbReference type="InterPro" id="IPR041451">
    <property type="entry name" value="RecD2_SH13"/>
</dbReference>
<name>A0A2I1MAG3_9FIRM</name>
<dbReference type="GO" id="GO:0003677">
    <property type="term" value="F:DNA binding"/>
    <property type="evidence" value="ECO:0007669"/>
    <property type="project" value="UniProtKB-UniRule"/>
</dbReference>
<dbReference type="Pfam" id="PF14490">
    <property type="entry name" value="HHH_RecD2"/>
    <property type="match status" value="1"/>
</dbReference>
<dbReference type="Pfam" id="PF13538">
    <property type="entry name" value="UvrD_C_2"/>
    <property type="match status" value="1"/>
</dbReference>
<dbReference type="EMBL" id="UFTA01000002">
    <property type="protein sequence ID" value="SUU92394.1"/>
    <property type="molecule type" value="Genomic_DNA"/>
</dbReference>
<dbReference type="Gene3D" id="3.40.50.300">
    <property type="entry name" value="P-loop containing nucleotide triphosphate hydrolases"/>
    <property type="match status" value="2"/>
</dbReference>
<keyword evidence="3" id="KW-0238">DNA-binding</keyword>
<dbReference type="GO" id="GO:0043139">
    <property type="term" value="F:5'-3' DNA helicase activity"/>
    <property type="evidence" value="ECO:0007669"/>
    <property type="project" value="UniProtKB-UniRule"/>
</dbReference>
<reference evidence="6 8" key="2">
    <citation type="submission" date="2018-06" db="EMBL/GenBank/DDBJ databases">
        <authorList>
            <consortium name="Pathogen Informatics"/>
            <person name="Doyle S."/>
        </authorList>
    </citation>
    <scope>NUCLEOTIDE SEQUENCE [LARGE SCALE GENOMIC DNA]</scope>
    <source>
        <strain evidence="6 8">NCTC9810</strain>
    </source>
</reference>
<dbReference type="Proteomes" id="UP000255124">
    <property type="component" value="Unassembled WGS sequence"/>
</dbReference>
<evidence type="ECO:0000313" key="8">
    <source>
        <dbReference type="Proteomes" id="UP000255124"/>
    </source>
</evidence>
<dbReference type="InterPro" id="IPR027785">
    <property type="entry name" value="UvrD-like_helicase_C"/>
</dbReference>
<evidence type="ECO:0000256" key="2">
    <source>
        <dbReference type="ARBA" id="ARBA00022840"/>
    </source>
</evidence>
<dbReference type="GO" id="GO:0006281">
    <property type="term" value="P:DNA repair"/>
    <property type="evidence" value="ECO:0007669"/>
    <property type="project" value="InterPro"/>
</dbReference>
<gene>
    <name evidence="6" type="primary">recD</name>
    <name evidence="3" type="synonym">recD2</name>
    <name evidence="5" type="ORF">CYJ34_04705</name>
    <name evidence="6" type="ORF">NCTC9810_00723</name>
</gene>
<dbReference type="CDD" id="cd17933">
    <property type="entry name" value="DEXSc_RecD-like"/>
    <property type="match status" value="1"/>
</dbReference>
<keyword evidence="3 5" id="KW-0347">Helicase</keyword>
<comment type="catalytic activity">
    <reaction evidence="3">
        <text>ATP + H2O = ADP + phosphate + H(+)</text>
        <dbReference type="Rhea" id="RHEA:13065"/>
        <dbReference type="ChEBI" id="CHEBI:15377"/>
        <dbReference type="ChEBI" id="CHEBI:15378"/>
        <dbReference type="ChEBI" id="CHEBI:30616"/>
        <dbReference type="ChEBI" id="CHEBI:43474"/>
        <dbReference type="ChEBI" id="CHEBI:456216"/>
        <dbReference type="EC" id="5.6.2.3"/>
    </reaction>
</comment>
<evidence type="ECO:0000256" key="3">
    <source>
        <dbReference type="HAMAP-Rule" id="MF_01488"/>
    </source>
</evidence>
<dbReference type="EC" id="5.6.2.3" evidence="3"/>
<dbReference type="Gene3D" id="2.30.30.940">
    <property type="match status" value="1"/>
</dbReference>
<dbReference type="GO" id="GO:0006310">
    <property type="term" value="P:DNA recombination"/>
    <property type="evidence" value="ECO:0007669"/>
    <property type="project" value="InterPro"/>
</dbReference>
<dbReference type="Proteomes" id="UP000234335">
    <property type="component" value="Unassembled WGS sequence"/>
</dbReference>
<keyword evidence="3" id="KW-0413">Isomerase</keyword>
<dbReference type="InterPro" id="IPR006345">
    <property type="entry name" value="RecD2"/>
</dbReference>
<dbReference type="InterPro" id="IPR003583">
    <property type="entry name" value="Hlx-hairpin-Hlx_DNA-bd_motif"/>
</dbReference>
<keyword evidence="3 6" id="KW-0378">Hydrolase</keyword>
<reference evidence="5 7" key="1">
    <citation type="submission" date="2017-12" db="EMBL/GenBank/DDBJ databases">
        <title>Phylogenetic diversity of female urinary microbiome.</title>
        <authorList>
            <person name="Thomas-White K."/>
            <person name="Wolfe A.J."/>
        </authorList>
    </citation>
    <scope>NUCLEOTIDE SEQUENCE [LARGE SCALE GENOMIC DNA]</scope>
    <source>
        <strain evidence="5 7">UMB0119</strain>
    </source>
</reference>
<dbReference type="SUPFAM" id="SSF47781">
    <property type="entry name" value="RuvA domain 2-like"/>
    <property type="match status" value="1"/>
</dbReference>
<feature type="binding site" evidence="3">
    <location>
        <begin position="334"/>
        <end position="338"/>
    </location>
    <ligand>
        <name>ATP</name>
        <dbReference type="ChEBI" id="CHEBI:30616"/>
    </ligand>
</feature>
<dbReference type="InterPro" id="IPR027417">
    <property type="entry name" value="P-loop_NTPase"/>
</dbReference>
<dbReference type="InterPro" id="IPR050534">
    <property type="entry name" value="Coronavir_polyprotein_1ab"/>
</dbReference>
<keyword evidence="2 3" id="KW-0067">ATP-binding</keyword>
<dbReference type="OrthoDB" id="9803432at2"/>
<dbReference type="PANTHER" id="PTHR43788">
    <property type="entry name" value="DNA2/NAM7 HELICASE FAMILY MEMBER"/>
    <property type="match status" value="1"/>
</dbReference>
<dbReference type="Pfam" id="PF23139">
    <property type="entry name" value="OB_YrrC"/>
    <property type="match status" value="1"/>
</dbReference>
<organism evidence="5 7">
    <name type="scientific">Anaerococcus octavius</name>
    <dbReference type="NCBI Taxonomy" id="54007"/>
    <lineage>
        <taxon>Bacteria</taxon>
        <taxon>Bacillati</taxon>
        <taxon>Bacillota</taxon>
        <taxon>Tissierellia</taxon>
        <taxon>Tissierellales</taxon>
        <taxon>Peptoniphilaceae</taxon>
        <taxon>Anaerococcus</taxon>
    </lineage>
</organism>
<dbReference type="AlphaFoldDB" id="A0A2I1MAG3"/>
<dbReference type="Gene3D" id="1.10.10.2220">
    <property type="match status" value="1"/>
</dbReference>
<dbReference type="GO" id="GO:0005524">
    <property type="term" value="F:ATP binding"/>
    <property type="evidence" value="ECO:0007669"/>
    <property type="project" value="UniProtKB-UniRule"/>
</dbReference>
<accession>A0A2I1MAG3</accession>
<dbReference type="InterPro" id="IPR055446">
    <property type="entry name" value="RecD2_N_OB"/>
</dbReference>
<evidence type="ECO:0000313" key="5">
    <source>
        <dbReference type="EMBL" id="PKZ17087.1"/>
    </source>
</evidence>
<feature type="domain" description="Helix-hairpin-helix DNA-binding motif class 1" evidence="4">
    <location>
        <begin position="115"/>
        <end position="134"/>
    </location>
</feature>
<evidence type="ECO:0000259" key="4">
    <source>
        <dbReference type="SMART" id="SM00278"/>
    </source>
</evidence>
<dbReference type="SUPFAM" id="SSF52540">
    <property type="entry name" value="P-loop containing nucleoside triphosphate hydrolases"/>
    <property type="match status" value="2"/>
</dbReference>
<dbReference type="Gene3D" id="1.10.150.20">
    <property type="entry name" value="5' to 3' exonuclease, C-terminal subdomain"/>
    <property type="match status" value="1"/>
</dbReference>
<comment type="similarity">
    <text evidence="3">Belongs to the RecD family. RecD2 subfamily.</text>
</comment>
<dbReference type="GO" id="GO:0017116">
    <property type="term" value="F:single-stranded DNA helicase activity"/>
    <property type="evidence" value="ECO:0007669"/>
    <property type="project" value="TreeGrafter"/>
</dbReference>
<dbReference type="GO" id="GO:0016787">
    <property type="term" value="F:hydrolase activity"/>
    <property type="evidence" value="ECO:0007669"/>
    <property type="project" value="UniProtKB-KW"/>
</dbReference>
<dbReference type="Pfam" id="PF18335">
    <property type="entry name" value="SH3_13"/>
    <property type="match status" value="1"/>
</dbReference>
<proteinExistence type="inferred from homology"/>
<dbReference type="InterPro" id="IPR010994">
    <property type="entry name" value="RuvA_2-like"/>
</dbReference>